<gene>
    <name evidence="2" type="ordered locus">Gura_4102</name>
</gene>
<dbReference type="RefSeq" id="WP_011940881.1">
    <property type="nucleotide sequence ID" value="NC_009483.1"/>
</dbReference>
<organism evidence="2 3">
    <name type="scientific">Geotalea uraniireducens (strain Rf4)</name>
    <name type="common">Geobacter uraniireducens</name>
    <dbReference type="NCBI Taxonomy" id="351605"/>
    <lineage>
        <taxon>Bacteria</taxon>
        <taxon>Pseudomonadati</taxon>
        <taxon>Thermodesulfobacteriota</taxon>
        <taxon>Desulfuromonadia</taxon>
        <taxon>Geobacterales</taxon>
        <taxon>Geobacteraceae</taxon>
        <taxon>Geotalea</taxon>
    </lineage>
</organism>
<dbReference type="InterPro" id="IPR019301">
    <property type="entry name" value="Flagellar_prot_FlgJ_N"/>
</dbReference>
<reference evidence="2 3" key="1">
    <citation type="submission" date="2007-05" db="EMBL/GenBank/DDBJ databases">
        <title>Complete sequence of Geobacter uraniireducens Rf4.</title>
        <authorList>
            <consortium name="US DOE Joint Genome Institute"/>
            <person name="Copeland A."/>
            <person name="Lucas S."/>
            <person name="Lapidus A."/>
            <person name="Barry K."/>
            <person name="Detter J.C."/>
            <person name="Glavina del Rio T."/>
            <person name="Hammon N."/>
            <person name="Israni S."/>
            <person name="Dalin E."/>
            <person name="Tice H."/>
            <person name="Pitluck S."/>
            <person name="Chertkov O."/>
            <person name="Brettin T."/>
            <person name="Bruce D."/>
            <person name="Han C."/>
            <person name="Schmutz J."/>
            <person name="Larimer F."/>
            <person name="Land M."/>
            <person name="Hauser L."/>
            <person name="Kyrpides N."/>
            <person name="Mikhailova N."/>
            <person name="Shelobolina E."/>
            <person name="Aklujkar M."/>
            <person name="Lovley D."/>
            <person name="Richardson P."/>
        </authorList>
    </citation>
    <scope>NUCLEOTIDE SEQUENCE [LARGE SCALE GENOMIC DNA]</scope>
    <source>
        <strain evidence="2 3">Rf4</strain>
    </source>
</reference>
<keyword evidence="3" id="KW-1185">Reference proteome</keyword>
<accession>A5G8X7</accession>
<dbReference type="OrthoDB" id="9796740at2"/>
<dbReference type="Proteomes" id="UP000006695">
    <property type="component" value="Chromosome"/>
</dbReference>
<dbReference type="STRING" id="351605.Gura_4102"/>
<proteinExistence type="predicted"/>
<dbReference type="PRINTS" id="PR01002">
    <property type="entry name" value="FLGFLGJ"/>
</dbReference>
<protein>
    <submittedName>
        <fullName evidence="2">Rod binding protein-like protein</fullName>
    </submittedName>
</protein>
<dbReference type="KEGG" id="gur:Gura_4102"/>
<evidence type="ECO:0000259" key="1">
    <source>
        <dbReference type="Pfam" id="PF10135"/>
    </source>
</evidence>
<sequence length="120" mass="13233">MDVSTTPVTAMPVEDVKLRQSLKFQPQSAEKEKAAAKKVAREFEVMFVGMMLKSMRETVGKDKLTGGGHGEEVYQSLLDQEYAKGVVDSGGVGLARMIEKQLVRQDKKVEPENGGLKNVY</sequence>
<dbReference type="AlphaFoldDB" id="A5G8X7"/>
<dbReference type="EMBL" id="CP000698">
    <property type="protein sequence ID" value="ABQ28245.1"/>
    <property type="molecule type" value="Genomic_DNA"/>
</dbReference>
<feature type="domain" description="Flagellar protein FlgJ N-terminal" evidence="1">
    <location>
        <begin position="53"/>
        <end position="101"/>
    </location>
</feature>
<dbReference type="Pfam" id="PF10135">
    <property type="entry name" value="Rod-binding"/>
    <property type="match status" value="1"/>
</dbReference>
<evidence type="ECO:0000313" key="3">
    <source>
        <dbReference type="Proteomes" id="UP000006695"/>
    </source>
</evidence>
<dbReference type="HOGENOM" id="CLU_155700_1_0_7"/>
<evidence type="ECO:0000313" key="2">
    <source>
        <dbReference type="EMBL" id="ABQ28245.1"/>
    </source>
</evidence>
<name>A5G8X7_GEOUR</name>